<keyword evidence="2" id="KW-0238">DNA-binding</keyword>
<evidence type="ECO:0000256" key="2">
    <source>
        <dbReference type="ARBA" id="ARBA00023125"/>
    </source>
</evidence>
<dbReference type="Pfam" id="PF07729">
    <property type="entry name" value="FCD"/>
    <property type="match status" value="1"/>
</dbReference>
<keyword evidence="1" id="KW-0805">Transcription regulation</keyword>
<dbReference type="PRINTS" id="PR00035">
    <property type="entry name" value="HTHGNTR"/>
</dbReference>
<dbReference type="RefSeq" id="WP_366193345.1">
    <property type="nucleotide sequence ID" value="NZ_JBFBVU010000014.1"/>
</dbReference>
<proteinExistence type="predicted"/>
<feature type="domain" description="HTH gntR-type" evidence="5">
    <location>
        <begin position="25"/>
        <end position="93"/>
    </location>
</feature>
<dbReference type="InterPro" id="IPR008920">
    <property type="entry name" value="TF_FadR/GntR_C"/>
</dbReference>
<dbReference type="Proteomes" id="UP001553161">
    <property type="component" value="Unassembled WGS sequence"/>
</dbReference>
<dbReference type="SUPFAM" id="SSF46785">
    <property type="entry name" value="Winged helix' DNA-binding domain"/>
    <property type="match status" value="1"/>
</dbReference>
<protein>
    <submittedName>
        <fullName evidence="6">FCD domain-containing protein</fullName>
    </submittedName>
</protein>
<gene>
    <name evidence="6" type="ORF">AB0T83_12045</name>
</gene>
<dbReference type="CDD" id="cd07377">
    <property type="entry name" value="WHTH_GntR"/>
    <property type="match status" value="1"/>
</dbReference>
<keyword evidence="3" id="KW-0804">Transcription</keyword>
<accession>A0ABV3L7F0</accession>
<evidence type="ECO:0000313" key="6">
    <source>
        <dbReference type="EMBL" id="MEV8467509.1"/>
    </source>
</evidence>
<organism evidence="6 7">
    <name type="scientific">Meridianimarinicoccus marinus</name>
    <dbReference type="NCBI Taxonomy" id="3231483"/>
    <lineage>
        <taxon>Bacteria</taxon>
        <taxon>Pseudomonadati</taxon>
        <taxon>Pseudomonadota</taxon>
        <taxon>Alphaproteobacteria</taxon>
        <taxon>Rhodobacterales</taxon>
        <taxon>Paracoccaceae</taxon>
        <taxon>Meridianimarinicoccus</taxon>
    </lineage>
</organism>
<dbReference type="Gene3D" id="1.10.10.10">
    <property type="entry name" value="Winged helix-like DNA-binding domain superfamily/Winged helix DNA-binding domain"/>
    <property type="match status" value="1"/>
</dbReference>
<evidence type="ECO:0000259" key="5">
    <source>
        <dbReference type="PROSITE" id="PS50949"/>
    </source>
</evidence>
<evidence type="ECO:0000256" key="4">
    <source>
        <dbReference type="SAM" id="MobiDB-lite"/>
    </source>
</evidence>
<dbReference type="PROSITE" id="PS50949">
    <property type="entry name" value="HTH_GNTR"/>
    <property type="match status" value="1"/>
</dbReference>
<keyword evidence="7" id="KW-1185">Reference proteome</keyword>
<evidence type="ECO:0000313" key="7">
    <source>
        <dbReference type="Proteomes" id="UP001553161"/>
    </source>
</evidence>
<dbReference type="SMART" id="SM00895">
    <property type="entry name" value="FCD"/>
    <property type="match status" value="1"/>
</dbReference>
<reference evidence="6 7" key="1">
    <citation type="submission" date="2024-07" db="EMBL/GenBank/DDBJ databases">
        <authorList>
            <person name="Kang M."/>
        </authorList>
    </citation>
    <scope>NUCLEOTIDE SEQUENCE [LARGE SCALE GENOMIC DNA]</scope>
    <source>
        <strain evidence="6 7">DFM31</strain>
    </source>
</reference>
<dbReference type="PANTHER" id="PTHR43537">
    <property type="entry name" value="TRANSCRIPTIONAL REGULATOR, GNTR FAMILY"/>
    <property type="match status" value="1"/>
</dbReference>
<dbReference type="SUPFAM" id="SSF48008">
    <property type="entry name" value="GntR ligand-binding domain-like"/>
    <property type="match status" value="1"/>
</dbReference>
<name>A0ABV3L7F0_9RHOB</name>
<dbReference type="PANTHER" id="PTHR43537:SF5">
    <property type="entry name" value="UXU OPERON TRANSCRIPTIONAL REGULATOR"/>
    <property type="match status" value="1"/>
</dbReference>
<comment type="caution">
    <text evidence="6">The sequence shown here is derived from an EMBL/GenBank/DDBJ whole genome shotgun (WGS) entry which is preliminary data.</text>
</comment>
<dbReference type="InterPro" id="IPR036390">
    <property type="entry name" value="WH_DNA-bd_sf"/>
</dbReference>
<dbReference type="InterPro" id="IPR011711">
    <property type="entry name" value="GntR_C"/>
</dbReference>
<dbReference type="InterPro" id="IPR000524">
    <property type="entry name" value="Tscrpt_reg_HTH_GntR"/>
</dbReference>
<evidence type="ECO:0000256" key="1">
    <source>
        <dbReference type="ARBA" id="ARBA00023015"/>
    </source>
</evidence>
<dbReference type="EMBL" id="JBFBVU010000014">
    <property type="protein sequence ID" value="MEV8467509.1"/>
    <property type="molecule type" value="Genomic_DNA"/>
</dbReference>
<feature type="region of interest" description="Disordered" evidence="4">
    <location>
        <begin position="1"/>
        <end position="28"/>
    </location>
</feature>
<dbReference type="Pfam" id="PF00392">
    <property type="entry name" value="GntR"/>
    <property type="match status" value="1"/>
</dbReference>
<sequence>MDRPNYSAETRPAPSEDPAPGPSGGRAADAIVRQIQGRILSGALPDKAALPPERKLMEEFSASRTVIREAVAALASQGLVEARPRHRPIVRRPGFDTALSSVGGIISMMMQQRSGVESLYFSRIFIERGLVRDAATSAGRDHIAALKSALADNKAAIEDSGAFYATDVAFHGVLYSVPGNPIFPALHTAYVDWLSPHWNKMMSQPERNKLNYAAHEAIYRAILERDPDAAEAALIRHLDSAWQDVRNTFELG</sequence>
<dbReference type="InterPro" id="IPR036388">
    <property type="entry name" value="WH-like_DNA-bd_sf"/>
</dbReference>
<dbReference type="SMART" id="SM00345">
    <property type="entry name" value="HTH_GNTR"/>
    <property type="match status" value="1"/>
</dbReference>
<dbReference type="Gene3D" id="1.20.120.530">
    <property type="entry name" value="GntR ligand-binding domain-like"/>
    <property type="match status" value="1"/>
</dbReference>
<evidence type="ECO:0000256" key="3">
    <source>
        <dbReference type="ARBA" id="ARBA00023163"/>
    </source>
</evidence>